<sequence length="120" mass="13564">MADRSRYLSLIHQRHKLYLRSDKNNLAKLENSEDLNLQFTKDSDDNVTLSFNKDGNTIGKTIIEKASQFGTFSIGDGYYLDLNDGKFKYILSGESSNADLAQNTLHFNKGEELRSCCCQG</sequence>
<protein>
    <submittedName>
        <fullName evidence="1">Uncharacterized protein</fullName>
    </submittedName>
</protein>
<dbReference type="AlphaFoldDB" id="A0A930UR01"/>
<reference evidence="1" key="1">
    <citation type="submission" date="2020-11" db="EMBL/GenBank/DDBJ databases">
        <title>Gallibacterium anatis 1637, full genome, WGS.</title>
        <authorList>
            <person name="Laishevtcev A.I."/>
            <person name="Yakimova E.A."/>
            <person name="Petkovich D."/>
            <person name="Stepanova T.V."/>
            <person name="Kalendr R.S."/>
            <person name="Rubalsky E.O."/>
            <person name="Zulkarneev E.R."/>
            <person name="Aleshkin A.V."/>
        </authorList>
    </citation>
    <scope>NUCLEOTIDE SEQUENCE</scope>
    <source>
        <strain evidence="1">1637</strain>
    </source>
</reference>
<name>A0A930UR01_9PAST</name>
<proteinExistence type="predicted"/>
<evidence type="ECO:0000313" key="1">
    <source>
        <dbReference type="EMBL" id="MBF4102357.1"/>
    </source>
</evidence>
<comment type="caution">
    <text evidence="1">The sequence shown here is derived from an EMBL/GenBank/DDBJ whole genome shotgun (WGS) entry which is preliminary data.</text>
</comment>
<accession>A0A930UR01</accession>
<gene>
    <name evidence="1" type="ORF">INT80_03765</name>
</gene>
<organism evidence="1">
    <name type="scientific">Gallibacterium anatis</name>
    <dbReference type="NCBI Taxonomy" id="750"/>
    <lineage>
        <taxon>Bacteria</taxon>
        <taxon>Pseudomonadati</taxon>
        <taxon>Pseudomonadota</taxon>
        <taxon>Gammaproteobacteria</taxon>
        <taxon>Pasteurellales</taxon>
        <taxon>Pasteurellaceae</taxon>
        <taxon>Gallibacterium</taxon>
    </lineage>
</organism>
<dbReference type="EMBL" id="JADION010000008">
    <property type="protein sequence ID" value="MBF4102357.1"/>
    <property type="molecule type" value="Genomic_DNA"/>
</dbReference>